<name>A0A2H0KPR9_9BACT</name>
<keyword evidence="1" id="KW-0472">Membrane</keyword>
<proteinExistence type="predicted"/>
<protein>
    <submittedName>
        <fullName evidence="2">Uncharacterized protein</fullName>
    </submittedName>
</protein>
<accession>A0A2H0KPR9</accession>
<reference evidence="2 3" key="1">
    <citation type="submission" date="2017-09" db="EMBL/GenBank/DDBJ databases">
        <title>Depth-based differentiation of microbial function through sediment-hosted aquifers and enrichment of novel symbionts in the deep terrestrial subsurface.</title>
        <authorList>
            <person name="Probst A.J."/>
            <person name="Ladd B."/>
            <person name="Jarett J.K."/>
            <person name="Geller-Mcgrath D.E."/>
            <person name="Sieber C.M."/>
            <person name="Emerson J.B."/>
            <person name="Anantharaman K."/>
            <person name="Thomas B.C."/>
            <person name="Malmstrom R."/>
            <person name="Stieglmeier M."/>
            <person name="Klingl A."/>
            <person name="Woyke T."/>
            <person name="Ryan C.M."/>
            <person name="Banfield J.F."/>
        </authorList>
    </citation>
    <scope>NUCLEOTIDE SEQUENCE [LARGE SCALE GENOMIC DNA]</scope>
    <source>
        <strain evidence="2">CG11_big_fil_rev_8_21_14_0_20_44_10</strain>
    </source>
</reference>
<evidence type="ECO:0000313" key="3">
    <source>
        <dbReference type="Proteomes" id="UP000231550"/>
    </source>
</evidence>
<organism evidence="2 3">
    <name type="scientific">Candidatus Portnoybacteria bacterium CG11_big_fil_rev_8_21_14_0_20_44_10</name>
    <dbReference type="NCBI Taxonomy" id="1974818"/>
    <lineage>
        <taxon>Bacteria</taxon>
        <taxon>Candidatus Portnoyibacteriota</taxon>
    </lineage>
</organism>
<keyword evidence="1" id="KW-0812">Transmembrane</keyword>
<feature type="transmembrane region" description="Helical" evidence="1">
    <location>
        <begin position="53"/>
        <end position="72"/>
    </location>
</feature>
<dbReference type="Proteomes" id="UP000231550">
    <property type="component" value="Unassembled WGS sequence"/>
</dbReference>
<comment type="caution">
    <text evidence="2">The sequence shown here is derived from an EMBL/GenBank/DDBJ whole genome shotgun (WGS) entry which is preliminary data.</text>
</comment>
<dbReference type="AlphaFoldDB" id="A0A2H0KPR9"/>
<dbReference type="EMBL" id="PCVN01000095">
    <property type="protein sequence ID" value="PIQ74150.1"/>
    <property type="molecule type" value="Genomic_DNA"/>
</dbReference>
<evidence type="ECO:0000313" key="2">
    <source>
        <dbReference type="EMBL" id="PIQ74150.1"/>
    </source>
</evidence>
<evidence type="ECO:0000256" key="1">
    <source>
        <dbReference type="SAM" id="Phobius"/>
    </source>
</evidence>
<gene>
    <name evidence="2" type="ORF">COV85_03675</name>
</gene>
<keyword evidence="1" id="KW-1133">Transmembrane helix</keyword>
<sequence>MRQKICAMRRWHGGKEKITIYLDTEKFDRIKKKFQLPRNLNFRIIRWWQDSESLLAFFAAKIINALSVVFPLKRFYGLRLVLSRYDWLNKIIKIYIDKIWLLSCVNDADDFINEFCSLVAHEAKHSKDIRDKVTMQVYLASAESARSFEKAADDFAEKHKAEFQKIFVFEVKKEKSP</sequence>